<organism evidence="1">
    <name type="scientific">Anguilla anguilla</name>
    <name type="common">European freshwater eel</name>
    <name type="synonym">Muraena anguilla</name>
    <dbReference type="NCBI Taxonomy" id="7936"/>
    <lineage>
        <taxon>Eukaryota</taxon>
        <taxon>Metazoa</taxon>
        <taxon>Chordata</taxon>
        <taxon>Craniata</taxon>
        <taxon>Vertebrata</taxon>
        <taxon>Euteleostomi</taxon>
        <taxon>Actinopterygii</taxon>
        <taxon>Neopterygii</taxon>
        <taxon>Teleostei</taxon>
        <taxon>Anguilliformes</taxon>
        <taxon>Anguillidae</taxon>
        <taxon>Anguilla</taxon>
    </lineage>
</organism>
<dbReference type="AlphaFoldDB" id="A0A0E9V151"/>
<dbReference type="EMBL" id="GBXM01037392">
    <property type="protein sequence ID" value="JAH71185.1"/>
    <property type="molecule type" value="Transcribed_RNA"/>
</dbReference>
<accession>A0A0E9V151</accession>
<reference evidence="1" key="2">
    <citation type="journal article" date="2015" name="Fish Shellfish Immunol.">
        <title>Early steps in the European eel (Anguilla anguilla)-Vibrio vulnificus interaction in the gills: Role of the RtxA13 toxin.</title>
        <authorList>
            <person name="Callol A."/>
            <person name="Pajuelo D."/>
            <person name="Ebbesson L."/>
            <person name="Teles M."/>
            <person name="MacKenzie S."/>
            <person name="Amaro C."/>
        </authorList>
    </citation>
    <scope>NUCLEOTIDE SEQUENCE</scope>
</reference>
<sequence>MRGGLTQTQRSKTQNSK</sequence>
<evidence type="ECO:0000313" key="1">
    <source>
        <dbReference type="EMBL" id="JAH71185.1"/>
    </source>
</evidence>
<name>A0A0E9V151_ANGAN</name>
<protein>
    <submittedName>
        <fullName evidence="1">Uncharacterized protein</fullName>
    </submittedName>
</protein>
<proteinExistence type="predicted"/>
<reference evidence="1" key="1">
    <citation type="submission" date="2014-11" db="EMBL/GenBank/DDBJ databases">
        <authorList>
            <person name="Amaro Gonzalez C."/>
        </authorList>
    </citation>
    <scope>NUCLEOTIDE SEQUENCE</scope>
</reference>